<evidence type="ECO:0000313" key="2">
    <source>
        <dbReference type="EMBL" id="BFP45472.1"/>
    </source>
</evidence>
<feature type="transmembrane region" description="Helical" evidence="1">
    <location>
        <begin position="223"/>
        <end position="245"/>
    </location>
</feature>
<feature type="transmembrane region" description="Helical" evidence="1">
    <location>
        <begin position="100"/>
        <end position="121"/>
    </location>
</feature>
<proteinExistence type="predicted"/>
<dbReference type="Gene3D" id="1.20.1250.20">
    <property type="entry name" value="MFS general substrate transporter like domains"/>
    <property type="match status" value="1"/>
</dbReference>
<gene>
    <name evidence="2" type="ORF">KCMC57_18400</name>
</gene>
<feature type="transmembrane region" description="Helical" evidence="1">
    <location>
        <begin position="377"/>
        <end position="398"/>
    </location>
</feature>
<evidence type="ECO:0008006" key="3">
    <source>
        <dbReference type="Google" id="ProtNLM"/>
    </source>
</evidence>
<feature type="transmembrane region" description="Helical" evidence="1">
    <location>
        <begin position="251"/>
        <end position="273"/>
    </location>
</feature>
<protein>
    <recommendedName>
        <fullName evidence="3">MFS transporter</fullName>
    </recommendedName>
</protein>
<feature type="transmembrane region" description="Helical" evidence="1">
    <location>
        <begin position="45"/>
        <end position="63"/>
    </location>
</feature>
<dbReference type="EMBL" id="AP035881">
    <property type="protein sequence ID" value="BFP45472.1"/>
    <property type="molecule type" value="Genomic_DNA"/>
</dbReference>
<feature type="transmembrane region" description="Helical" evidence="1">
    <location>
        <begin position="285"/>
        <end position="303"/>
    </location>
</feature>
<dbReference type="InterPro" id="IPR036259">
    <property type="entry name" value="MFS_trans_sf"/>
</dbReference>
<dbReference type="Pfam" id="PF07690">
    <property type="entry name" value="MFS_1"/>
    <property type="match status" value="1"/>
</dbReference>
<keyword evidence="1" id="KW-0812">Transmembrane</keyword>
<keyword evidence="1" id="KW-1133">Transmembrane helix</keyword>
<dbReference type="SUPFAM" id="SSF103473">
    <property type="entry name" value="MFS general substrate transporter"/>
    <property type="match status" value="1"/>
</dbReference>
<feature type="transmembrane region" description="Helical" evidence="1">
    <location>
        <begin position="75"/>
        <end position="94"/>
    </location>
</feature>
<dbReference type="PANTHER" id="PTHR23526">
    <property type="entry name" value="INTEGRAL MEMBRANE TRANSPORT PROTEIN-RELATED"/>
    <property type="match status" value="1"/>
</dbReference>
<dbReference type="InterPro" id="IPR011701">
    <property type="entry name" value="MFS"/>
</dbReference>
<keyword evidence="1" id="KW-0472">Membrane</keyword>
<dbReference type="PANTHER" id="PTHR23526:SF2">
    <property type="entry name" value="MAJOR FACILITATOR SUPERFAMILY (MFS) PROFILE DOMAIN-CONTAINING PROTEIN"/>
    <property type="match status" value="1"/>
</dbReference>
<feature type="transmembrane region" description="Helical" evidence="1">
    <location>
        <begin position="348"/>
        <end position="371"/>
    </location>
</feature>
<accession>A0AB33JYR7</accession>
<feature type="transmembrane region" description="Helical" evidence="1">
    <location>
        <begin position="164"/>
        <end position="181"/>
    </location>
</feature>
<feature type="transmembrane region" description="Helical" evidence="1">
    <location>
        <begin position="309"/>
        <end position="328"/>
    </location>
</feature>
<organism evidence="2">
    <name type="scientific">Kitasatospora sp. CMC57</name>
    <dbReference type="NCBI Taxonomy" id="3231513"/>
    <lineage>
        <taxon>Bacteria</taxon>
        <taxon>Bacillati</taxon>
        <taxon>Actinomycetota</taxon>
        <taxon>Actinomycetes</taxon>
        <taxon>Kitasatosporales</taxon>
        <taxon>Streptomycetaceae</taxon>
        <taxon>Kitasatospora</taxon>
    </lineage>
</organism>
<dbReference type="AlphaFoldDB" id="A0AB33JYR7"/>
<name>A0AB33JYR7_9ACTN</name>
<feature type="transmembrane region" description="Helical" evidence="1">
    <location>
        <begin position="133"/>
        <end position="158"/>
    </location>
</feature>
<dbReference type="RefSeq" id="WP_407987976.1">
    <property type="nucleotide sequence ID" value="NZ_AP035881.2"/>
</dbReference>
<dbReference type="InterPro" id="IPR052528">
    <property type="entry name" value="Sugar_transport-like"/>
</dbReference>
<dbReference type="GO" id="GO:0022857">
    <property type="term" value="F:transmembrane transporter activity"/>
    <property type="evidence" value="ECO:0007669"/>
    <property type="project" value="InterPro"/>
</dbReference>
<evidence type="ECO:0000256" key="1">
    <source>
        <dbReference type="SAM" id="Phobius"/>
    </source>
</evidence>
<sequence>MLIADLPPNARHSVLWEPLWAVPGTISIYYATLYQKTAGLSTLEIGLIASIGLYLACCAQLLAGTITDRLGRKRTTLIFDLLSWSVPMVIWAFADSFWLFLLAALCSSLGRVVNLSFFLLVTEDATERQRPRIFAAIKLVVMAAGLLTPLAGIAMARYGTLPTLRWVYLLGGVSMTALFLIRNHLTTETAAGHQSAAAPRGPLLGGVARGLRMLGLACRSRQLWPVVALCLLTNLAVQINLFQVVHLADNLHYGTTAIAALPAVAAVTAFACYLGPMPRWQHRPLARSILTGLLLSTAGWLAFLTVPRGGMAVLLLSTVLTAAGPFLLESYRDALVVSAIPALDRAELSSAIQTATALAAIPSGYLAAVLYDHEPQLLFGAVALCYGLSALAVLPLLAKGQPSTAADQAVSAASMTPSAPST</sequence>
<reference evidence="2" key="1">
    <citation type="submission" date="2024-07" db="EMBL/GenBank/DDBJ databases">
        <title>Complete genome sequences of cellulolytic bacteria, Kitasatospora sp. CMC57 and Streptomyces sp. CMC78, isolated from Japanese agricultural soil.</title>
        <authorList>
            <person name="Hashimoto T."/>
            <person name="Ito M."/>
            <person name="Iwamoto M."/>
            <person name="Fukahori D."/>
            <person name="Shoda T."/>
            <person name="Sakoda M."/>
            <person name="Morohoshi T."/>
            <person name="Mitsuboshi M."/>
            <person name="Nishizawa T."/>
        </authorList>
    </citation>
    <scope>NUCLEOTIDE SEQUENCE</scope>
    <source>
        <strain evidence="2">CMC57</strain>
    </source>
</reference>